<dbReference type="Proteomes" id="UP000004906">
    <property type="component" value="Unassembled WGS sequence"/>
</dbReference>
<evidence type="ECO:0000313" key="3">
    <source>
        <dbReference type="Proteomes" id="UP000004906"/>
    </source>
</evidence>
<proteinExistence type="predicted"/>
<name>A0A6C8GSS4_SALET</name>
<dbReference type="EMBL" id="AFCI01000242">
    <property type="protein sequence ID" value="EHC40793.1"/>
    <property type="molecule type" value="Genomic_DNA"/>
</dbReference>
<accession>A0A6C8GSS4</accession>
<keyword evidence="1" id="KW-1133">Transmembrane helix</keyword>
<dbReference type="AlphaFoldDB" id="A0A6C8GSS4"/>
<feature type="transmembrane region" description="Helical" evidence="1">
    <location>
        <begin position="6"/>
        <end position="22"/>
    </location>
</feature>
<sequence>MLKLQIVLRTLFFCFAVIFYFYNGQVDIARYFYNGQVDIAK</sequence>
<protein>
    <submittedName>
        <fullName evidence="2">Uncharacterized protein</fullName>
    </submittedName>
</protein>
<gene>
    <name evidence="2" type="ORF">LTSEADE_0659</name>
</gene>
<reference evidence="2 3" key="1">
    <citation type="journal article" date="2011" name="BMC Genomics">
        <title>Genome sequencing reveals diversification of virulence factor content and possible host adaptation in distinct subpopulations of Salmonella enterica.</title>
        <authorList>
            <person name="den Bakker H.C."/>
            <person name="Moreno Switt A.I."/>
            <person name="Govoni G."/>
            <person name="Cummings C.A."/>
            <person name="Ranieri M.L."/>
            <person name="Degoricija L."/>
            <person name="Hoelzer K."/>
            <person name="Rodriguez-Rivera L.D."/>
            <person name="Brown S."/>
            <person name="Bolchacova E."/>
            <person name="Furtado M.R."/>
            <person name="Wiedmann M."/>
        </authorList>
    </citation>
    <scope>NUCLEOTIDE SEQUENCE [LARGE SCALE GENOMIC DNA]</scope>
    <source>
        <strain evidence="2 3">A4-669</strain>
    </source>
</reference>
<keyword evidence="1" id="KW-0812">Transmembrane</keyword>
<keyword evidence="1" id="KW-0472">Membrane</keyword>
<evidence type="ECO:0000313" key="2">
    <source>
        <dbReference type="EMBL" id="EHC40793.1"/>
    </source>
</evidence>
<organism evidence="2 3">
    <name type="scientific">Salmonella enterica subsp. enterica serovar Adelaide str. A4-669</name>
    <dbReference type="NCBI Taxonomy" id="913063"/>
    <lineage>
        <taxon>Bacteria</taxon>
        <taxon>Pseudomonadati</taxon>
        <taxon>Pseudomonadota</taxon>
        <taxon>Gammaproteobacteria</taxon>
        <taxon>Enterobacterales</taxon>
        <taxon>Enterobacteriaceae</taxon>
        <taxon>Salmonella</taxon>
    </lineage>
</organism>
<evidence type="ECO:0000256" key="1">
    <source>
        <dbReference type="SAM" id="Phobius"/>
    </source>
</evidence>
<comment type="caution">
    <text evidence="2">The sequence shown here is derived from an EMBL/GenBank/DDBJ whole genome shotgun (WGS) entry which is preliminary data.</text>
</comment>